<evidence type="ECO:0000313" key="2">
    <source>
        <dbReference type="EMBL" id="AYD89925.1"/>
    </source>
</evidence>
<dbReference type="EMBL" id="CP032514">
    <property type="protein sequence ID" value="AYD89925.1"/>
    <property type="molecule type" value="Genomic_DNA"/>
</dbReference>
<sequence length="65" mass="7018">MSYDGATARIDMAVTGSSGGQTVNLSAVYELVWEEGDWKLLITDPSEPVSFAQLPHVAGYTVWKA</sequence>
<keyword evidence="3" id="KW-1185">Reference proteome</keyword>
<reference evidence="2 3" key="1">
    <citation type="submission" date="2018-09" db="EMBL/GenBank/DDBJ databases">
        <authorList>
            <person name="Li J."/>
        </authorList>
    </citation>
    <scope>NUCLEOTIDE SEQUENCE [LARGE SCALE GENOMIC DNA]</scope>
    <source>
        <strain evidence="2 3">2129</strain>
    </source>
</reference>
<feature type="domain" description="DUF8175" evidence="1">
    <location>
        <begin position="2"/>
        <end position="61"/>
    </location>
</feature>
<organism evidence="2 3">
    <name type="scientific">Actinomyces lilanjuaniae</name>
    <dbReference type="NCBI Taxonomy" id="2321394"/>
    <lineage>
        <taxon>Bacteria</taxon>
        <taxon>Bacillati</taxon>
        <taxon>Actinomycetota</taxon>
        <taxon>Actinomycetes</taxon>
        <taxon>Actinomycetales</taxon>
        <taxon>Actinomycetaceae</taxon>
        <taxon>Actinomyces</taxon>
    </lineage>
</organism>
<dbReference type="RefSeq" id="WP_120204605.1">
    <property type="nucleotide sequence ID" value="NZ_CP032514.1"/>
</dbReference>
<dbReference type="Pfam" id="PF26526">
    <property type="entry name" value="DUF8175"/>
    <property type="match status" value="1"/>
</dbReference>
<gene>
    <name evidence="2" type="ORF">D5R93_07610</name>
</gene>
<proteinExistence type="predicted"/>
<dbReference type="Proteomes" id="UP000273001">
    <property type="component" value="Chromosome"/>
</dbReference>
<name>A0ABM6Z3X3_9ACTO</name>
<dbReference type="InterPro" id="IPR058488">
    <property type="entry name" value="DUF8175"/>
</dbReference>
<evidence type="ECO:0000313" key="3">
    <source>
        <dbReference type="Proteomes" id="UP000273001"/>
    </source>
</evidence>
<accession>A0ABM6Z3X3</accession>
<evidence type="ECO:0000259" key="1">
    <source>
        <dbReference type="Pfam" id="PF26526"/>
    </source>
</evidence>
<protein>
    <recommendedName>
        <fullName evidence="1">DUF8175 domain-containing protein</fullName>
    </recommendedName>
</protein>